<feature type="transmembrane region" description="Helical" evidence="1">
    <location>
        <begin position="12"/>
        <end position="32"/>
    </location>
</feature>
<proteinExistence type="predicted"/>
<evidence type="ECO:0000313" key="2">
    <source>
        <dbReference type="EMBL" id="MEJ5861998.1"/>
    </source>
</evidence>
<accession>A0ABU8QMW4</accession>
<name>A0ABU8QMW4_9PSED</name>
<comment type="caution">
    <text evidence="2">The sequence shown here is derived from an EMBL/GenBank/DDBJ whole genome shotgun (WGS) entry which is preliminary data.</text>
</comment>
<organism evidence="2 3">
    <name type="scientific">Pseudomonas farsensis</name>
    <dbReference type="NCBI Taxonomy" id="2745492"/>
    <lineage>
        <taxon>Bacteria</taxon>
        <taxon>Pseudomonadati</taxon>
        <taxon>Pseudomonadota</taxon>
        <taxon>Gammaproteobacteria</taxon>
        <taxon>Pseudomonadales</taxon>
        <taxon>Pseudomonadaceae</taxon>
        <taxon>Pseudomonas</taxon>
    </lineage>
</organism>
<reference evidence="2 3" key="1">
    <citation type="submission" date="2024-02" db="EMBL/GenBank/DDBJ databases">
        <title>Identification of pathogenicity and growth-promoting function of Pseudomonas putida variant.</title>
        <authorList>
            <person name="Sun J."/>
        </authorList>
    </citation>
    <scope>NUCLEOTIDE SEQUENCE [LARGE SCALE GENOMIC DNA]</scope>
    <source>
        <strain evidence="2 3">A03</strain>
    </source>
</reference>
<keyword evidence="1" id="KW-1133">Transmembrane helix</keyword>
<sequence length="96" mass="10401">MNPSSALQLTRCMGYLSVAALILGLGLALYALQMNSSSPVDLSGALALVVLWLTNLVTLILNAIYWWIRRWPKWLLATVVVQGCTAIAALIPMLTS</sequence>
<protein>
    <recommendedName>
        <fullName evidence="4">DUF3649 domain-containing protein</fullName>
    </recommendedName>
</protein>
<feature type="transmembrane region" description="Helical" evidence="1">
    <location>
        <begin position="44"/>
        <end position="67"/>
    </location>
</feature>
<keyword evidence="3" id="KW-1185">Reference proteome</keyword>
<evidence type="ECO:0000256" key="1">
    <source>
        <dbReference type="SAM" id="Phobius"/>
    </source>
</evidence>
<dbReference type="Proteomes" id="UP001380290">
    <property type="component" value="Unassembled WGS sequence"/>
</dbReference>
<evidence type="ECO:0008006" key="4">
    <source>
        <dbReference type="Google" id="ProtNLM"/>
    </source>
</evidence>
<dbReference type="EMBL" id="JBBHLC010000003">
    <property type="protein sequence ID" value="MEJ5861998.1"/>
    <property type="molecule type" value="Genomic_DNA"/>
</dbReference>
<keyword evidence="1" id="KW-0472">Membrane</keyword>
<keyword evidence="1" id="KW-0812">Transmembrane</keyword>
<gene>
    <name evidence="2" type="ORF">V7S98_02035</name>
</gene>
<evidence type="ECO:0000313" key="3">
    <source>
        <dbReference type="Proteomes" id="UP001380290"/>
    </source>
</evidence>
<feature type="transmembrane region" description="Helical" evidence="1">
    <location>
        <begin position="74"/>
        <end position="94"/>
    </location>
</feature>
<dbReference type="RefSeq" id="WP_339598101.1">
    <property type="nucleotide sequence ID" value="NZ_JBBHLC010000003.1"/>
</dbReference>